<dbReference type="PANTHER" id="PTHR23150">
    <property type="entry name" value="SULFATASE MODIFYING FACTOR 1, 2"/>
    <property type="match status" value="1"/>
</dbReference>
<dbReference type="AlphaFoldDB" id="B4D073"/>
<organism evidence="3 4">
    <name type="scientific">Chthoniobacter flavus Ellin428</name>
    <dbReference type="NCBI Taxonomy" id="497964"/>
    <lineage>
        <taxon>Bacteria</taxon>
        <taxon>Pseudomonadati</taxon>
        <taxon>Verrucomicrobiota</taxon>
        <taxon>Spartobacteria</taxon>
        <taxon>Chthoniobacterales</taxon>
        <taxon>Chthoniobacteraceae</taxon>
        <taxon>Chthoniobacter</taxon>
    </lineage>
</organism>
<dbReference type="Gene3D" id="3.90.1580.10">
    <property type="entry name" value="paralog of FGE (formylglycine-generating enzyme)"/>
    <property type="match status" value="1"/>
</dbReference>
<dbReference type="PANTHER" id="PTHR23150:SF19">
    <property type="entry name" value="FORMYLGLYCINE-GENERATING ENZYME"/>
    <property type="match status" value="1"/>
</dbReference>
<dbReference type="InParanoid" id="B4D073"/>
<evidence type="ECO:0000313" key="3">
    <source>
        <dbReference type="EMBL" id="EDY20387.1"/>
    </source>
</evidence>
<dbReference type="InterPro" id="IPR016187">
    <property type="entry name" value="CTDL_fold"/>
</dbReference>
<accession>B4D073</accession>
<dbReference type="STRING" id="497964.CfE428DRAFT_2311"/>
<dbReference type="SUPFAM" id="SSF56436">
    <property type="entry name" value="C-type lectin-like"/>
    <property type="match status" value="1"/>
</dbReference>
<gene>
    <name evidence="3" type="ORF">CfE428DRAFT_2311</name>
</gene>
<sequence>MLPSAFDDTFETIATHDHPFSKTPEVKKGTSSLHVAIAGVVPKYDGKTDSKWWGSGGEAGPAESRESFGKTSGATRGPSLLGMLRQQLGDSGSSAAGDFDAPFRDPGTREGQPRFESILNLLALNPLGDVQTMAAALPPSAIFRSSTMPLRENAVPIDDGSSSSANVPSPHSWNSYAAVPISVSNGSLALNSAPAAAVSPVTTTPLTSPPLPATNIFTPAPFRASSVSIPASVPVSSPIVPSVASSAPASSISQGLRVFVKIPSAAPTTTSTPTFTTSAISSPASGTTTTLANPVLTASNTTATTDIGYQFVPVGNAGNANDLATGNKFGAVSYNYDIGKYDVTLTQYTAFLNAVAATDAYGLYNASMASDGHIAGISQTGVNGTYHYTVVGDGQRPVTYVSWFDAARFANWVNNGQPVGLGEVSGSTEDGAYTLHGANAGVATKNANAQVWIPSESEWYKAAYYDPTLNGGAGGYWSDAAQSNTSPGNTVGSQPNQANYLFAGGDPVHNQSGNFLTDVGAFSMSISPYGTFDQMGDVNEWNDGIVGPGRGIRGGAWDSLSASDLLSTNFSYNDPTTENADTGFRLAMIPEPAAWPSLLGGIGLLVAWRRRRNAA</sequence>
<dbReference type="Proteomes" id="UP000005824">
    <property type="component" value="Unassembled WGS sequence"/>
</dbReference>
<dbReference type="RefSeq" id="WP_006979636.1">
    <property type="nucleotide sequence ID" value="NZ_ABVL01000005.1"/>
</dbReference>
<dbReference type="EMBL" id="ABVL01000005">
    <property type="protein sequence ID" value="EDY20387.1"/>
    <property type="molecule type" value="Genomic_DNA"/>
</dbReference>
<dbReference type="eggNOG" id="COG1262">
    <property type="taxonomic scope" value="Bacteria"/>
</dbReference>
<evidence type="ECO:0000313" key="4">
    <source>
        <dbReference type="Proteomes" id="UP000005824"/>
    </source>
</evidence>
<name>B4D073_9BACT</name>
<dbReference type="Pfam" id="PF03781">
    <property type="entry name" value="FGE-sulfatase"/>
    <property type="match status" value="1"/>
</dbReference>
<proteinExistence type="predicted"/>
<dbReference type="InterPro" id="IPR051043">
    <property type="entry name" value="Sulfatase_Mod_Factor_Kinase"/>
</dbReference>
<feature type="domain" description="Sulfatase-modifying factor enzyme-like" evidence="2">
    <location>
        <begin position="334"/>
        <end position="587"/>
    </location>
</feature>
<evidence type="ECO:0000259" key="2">
    <source>
        <dbReference type="Pfam" id="PF03781"/>
    </source>
</evidence>
<keyword evidence="4" id="KW-1185">Reference proteome</keyword>
<dbReference type="InterPro" id="IPR042095">
    <property type="entry name" value="SUMF_sf"/>
</dbReference>
<reference evidence="3 4" key="1">
    <citation type="journal article" date="2011" name="J. Bacteriol.">
        <title>Genome sequence of Chthoniobacter flavus Ellin428, an aerobic heterotrophic soil bacterium.</title>
        <authorList>
            <person name="Kant R."/>
            <person name="van Passel M.W."/>
            <person name="Palva A."/>
            <person name="Lucas S."/>
            <person name="Lapidus A."/>
            <person name="Glavina Del Rio T."/>
            <person name="Dalin E."/>
            <person name="Tice H."/>
            <person name="Bruce D."/>
            <person name="Goodwin L."/>
            <person name="Pitluck S."/>
            <person name="Larimer F.W."/>
            <person name="Land M.L."/>
            <person name="Hauser L."/>
            <person name="Sangwan P."/>
            <person name="de Vos W.M."/>
            <person name="Janssen P.H."/>
            <person name="Smidt H."/>
        </authorList>
    </citation>
    <scope>NUCLEOTIDE SEQUENCE [LARGE SCALE GENOMIC DNA]</scope>
    <source>
        <strain evidence="3 4">Ellin428</strain>
    </source>
</reference>
<evidence type="ECO:0000256" key="1">
    <source>
        <dbReference type="SAM" id="MobiDB-lite"/>
    </source>
</evidence>
<dbReference type="InterPro" id="IPR005532">
    <property type="entry name" value="SUMF_dom"/>
</dbReference>
<dbReference type="GO" id="GO:0120147">
    <property type="term" value="F:formylglycine-generating oxidase activity"/>
    <property type="evidence" value="ECO:0007669"/>
    <property type="project" value="TreeGrafter"/>
</dbReference>
<comment type="caution">
    <text evidence="3">The sequence shown here is derived from an EMBL/GenBank/DDBJ whole genome shotgun (WGS) entry which is preliminary data.</text>
</comment>
<protein>
    <recommendedName>
        <fullName evidence="2">Sulfatase-modifying factor enzyme-like domain-containing protein</fullName>
    </recommendedName>
</protein>
<feature type="region of interest" description="Disordered" evidence="1">
    <location>
        <begin position="49"/>
        <end position="75"/>
    </location>
</feature>